<feature type="transmembrane region" description="Helical" evidence="4">
    <location>
        <begin position="203"/>
        <end position="229"/>
    </location>
</feature>
<dbReference type="PANTHER" id="PTHR24421">
    <property type="entry name" value="NITRATE/NITRITE SENSOR PROTEIN NARX-RELATED"/>
    <property type="match status" value="1"/>
</dbReference>
<dbReference type="InterPro" id="IPR050482">
    <property type="entry name" value="Sensor_HK_TwoCompSys"/>
</dbReference>
<evidence type="ECO:0000313" key="6">
    <source>
        <dbReference type="Proteomes" id="UP000443843"/>
    </source>
</evidence>
<dbReference type="Proteomes" id="UP000443843">
    <property type="component" value="Unassembled WGS sequence"/>
</dbReference>
<dbReference type="EMBL" id="WNXQ01000005">
    <property type="protein sequence ID" value="MWB78647.1"/>
    <property type="molecule type" value="Genomic_DNA"/>
</dbReference>
<evidence type="ECO:0000256" key="1">
    <source>
        <dbReference type="ARBA" id="ARBA00022679"/>
    </source>
</evidence>
<feature type="non-terminal residue" evidence="5">
    <location>
        <position position="697"/>
    </location>
</feature>
<proteinExistence type="predicted"/>
<keyword evidence="2 5" id="KW-0418">Kinase</keyword>
<reference evidence="5 6" key="1">
    <citation type="submission" date="2019-11" db="EMBL/GenBank/DDBJ databases">
        <title>Pseudooceanicola pacifica sp. nov., isolated from deep-sea sediment of the Pacific Ocean.</title>
        <authorList>
            <person name="Lyu L."/>
        </authorList>
    </citation>
    <scope>NUCLEOTIDE SEQUENCE [LARGE SCALE GENOMIC DNA]</scope>
    <source>
        <strain evidence="5 6">216_PA32_1</strain>
    </source>
</reference>
<sequence>MLRTPFILLSGLIALPMISAAVVLWLALTQPFLGLHLVPQEGAAVVAGRLDDGPSAGLRFGDRLVALIPGGGAPLAISAEDVIEEPDGLPTVAAMQEMFAHSGALDAALRAGPVELVVARDGAELALPVRPGDMRPMSDLPGVFWVQLLVGLSAVWIGGWVLAVRRREPAAAWLALSAVGLMASSHAAALYSTRELALPEMVFAFASAVNTGGALAFGIGMICLFLVYPVRYLPRWAVWLPVAVFGTWAVLAVLRLTVTSVMTIHLPVLIEMICILVAATAQVVVTRGNPHARAALRWFGLSVTLGAGGFVGLIAMPQAFGMEPQISQGHAFGLFLIVYAGLAVGVARYRLFDLEFYAFRMLFYAGGVALLLLLDAALVYAVTMDRFPAFSLALLVVAFLYLPARDELARALGGRRATTTEELLDLVSGVALAQGAAAQRDKLHELLTVLFQPMEITRAPQQVDAPVLREGGAAMDLPGIDAVESTRMKWSHRGRRLFSARDAQRVAAVLQMAAQVIERRRAYEAGAEEERRRINRDMHDNIGVQLLGALHSRDPGRKDALIRQTLTDLREIVSTPAGEVVNMADLLGDLRAEISEHLSAADVALDWAQDAGLPDGPVAPHVANSLRAILREAASNVLHHSGAGRAQVALTMRPGAGGAPRLMVRVSDDGRGLAAAQAGPWARGLSPAAALSNGVSR</sequence>
<keyword evidence="4" id="KW-0472">Membrane</keyword>
<evidence type="ECO:0000256" key="3">
    <source>
        <dbReference type="ARBA" id="ARBA00023012"/>
    </source>
</evidence>
<accession>A0A844W488</accession>
<name>A0A844W488_9RHOB</name>
<evidence type="ECO:0000256" key="2">
    <source>
        <dbReference type="ARBA" id="ARBA00022777"/>
    </source>
</evidence>
<evidence type="ECO:0000313" key="5">
    <source>
        <dbReference type="EMBL" id="MWB78647.1"/>
    </source>
</evidence>
<dbReference type="SUPFAM" id="SSF55874">
    <property type="entry name" value="ATPase domain of HSP90 chaperone/DNA topoisomerase II/histidine kinase"/>
    <property type="match status" value="1"/>
</dbReference>
<evidence type="ECO:0000256" key="4">
    <source>
        <dbReference type="SAM" id="Phobius"/>
    </source>
</evidence>
<feature type="transmembrane region" description="Helical" evidence="4">
    <location>
        <begin position="361"/>
        <end position="381"/>
    </location>
</feature>
<feature type="transmembrane region" description="Helical" evidence="4">
    <location>
        <begin position="298"/>
        <end position="319"/>
    </location>
</feature>
<dbReference type="PANTHER" id="PTHR24421:SF63">
    <property type="entry name" value="SENSOR HISTIDINE KINASE DESK"/>
    <property type="match status" value="1"/>
</dbReference>
<gene>
    <name evidence="5" type="ORF">GLS40_11470</name>
</gene>
<feature type="transmembrane region" description="Helical" evidence="4">
    <location>
        <begin position="7"/>
        <end position="28"/>
    </location>
</feature>
<organism evidence="5 6">
    <name type="scientific">Pseudooceanicola pacificus</name>
    <dbReference type="NCBI Taxonomy" id="2676438"/>
    <lineage>
        <taxon>Bacteria</taxon>
        <taxon>Pseudomonadati</taxon>
        <taxon>Pseudomonadota</taxon>
        <taxon>Alphaproteobacteria</taxon>
        <taxon>Rhodobacterales</taxon>
        <taxon>Paracoccaceae</taxon>
        <taxon>Pseudooceanicola</taxon>
    </lineage>
</organism>
<feature type="transmembrane region" description="Helical" evidence="4">
    <location>
        <begin position="264"/>
        <end position="286"/>
    </location>
</feature>
<dbReference type="AlphaFoldDB" id="A0A844W488"/>
<keyword evidence="3" id="KW-0902">Two-component regulatory system</keyword>
<dbReference type="GO" id="GO:0000160">
    <property type="term" value="P:phosphorelay signal transduction system"/>
    <property type="evidence" value="ECO:0007669"/>
    <property type="project" value="UniProtKB-KW"/>
</dbReference>
<comment type="caution">
    <text evidence="5">The sequence shown here is derived from an EMBL/GenBank/DDBJ whole genome shotgun (WGS) entry which is preliminary data.</text>
</comment>
<keyword evidence="4" id="KW-1133">Transmembrane helix</keyword>
<keyword evidence="6" id="KW-1185">Reference proteome</keyword>
<feature type="transmembrane region" description="Helical" evidence="4">
    <location>
        <begin position="144"/>
        <end position="163"/>
    </location>
</feature>
<dbReference type="GO" id="GO:0016301">
    <property type="term" value="F:kinase activity"/>
    <property type="evidence" value="ECO:0007669"/>
    <property type="project" value="UniProtKB-KW"/>
</dbReference>
<protein>
    <submittedName>
        <fullName evidence="5">Histidine kinase</fullName>
    </submittedName>
</protein>
<dbReference type="InterPro" id="IPR036890">
    <property type="entry name" value="HATPase_C_sf"/>
</dbReference>
<feature type="transmembrane region" description="Helical" evidence="4">
    <location>
        <begin position="331"/>
        <end position="349"/>
    </location>
</feature>
<keyword evidence="1" id="KW-0808">Transferase</keyword>
<keyword evidence="4" id="KW-0812">Transmembrane</keyword>
<feature type="transmembrane region" description="Helical" evidence="4">
    <location>
        <begin position="236"/>
        <end position="258"/>
    </location>
</feature>
<dbReference type="Gene3D" id="6.10.250.2870">
    <property type="match status" value="1"/>
</dbReference>
<feature type="transmembrane region" description="Helical" evidence="4">
    <location>
        <begin position="170"/>
        <end position="191"/>
    </location>
</feature>
<dbReference type="RefSeq" id="WP_160382859.1">
    <property type="nucleotide sequence ID" value="NZ_WNXQ01000005.1"/>
</dbReference>